<gene>
    <name evidence="2" type="primary">LOC113862349</name>
</gene>
<dbReference type="Proteomes" id="UP000694853">
    <property type="component" value="Unplaced"/>
</dbReference>
<proteinExistence type="predicted"/>
<dbReference type="KEGG" id="aprc:113862349"/>
<dbReference type="GeneID" id="113862349"/>
<reference evidence="1" key="1">
    <citation type="journal article" date="2019" name="Toxins">
        <title>Detection of Abrin-Like and Prepropulchellin-Like Toxin Genes and Transcripts Using Whole Genome Sequencing and Full-Length Transcript Sequencing of Abrus precatorius.</title>
        <authorList>
            <person name="Hovde B.T."/>
            <person name="Daligault H.E."/>
            <person name="Hanschen E.R."/>
            <person name="Kunde Y.A."/>
            <person name="Johnson M.B."/>
            <person name="Starkenburg S.R."/>
            <person name="Johnson S.L."/>
        </authorList>
    </citation>
    <scope>NUCLEOTIDE SEQUENCE [LARGE SCALE GENOMIC DNA]</scope>
</reference>
<dbReference type="InterPro" id="IPR051320">
    <property type="entry name" value="Viral_Replic_Matur_Polypro"/>
</dbReference>
<evidence type="ECO:0000313" key="1">
    <source>
        <dbReference type="Proteomes" id="UP000694853"/>
    </source>
</evidence>
<dbReference type="Gene3D" id="3.30.70.270">
    <property type="match status" value="1"/>
</dbReference>
<protein>
    <submittedName>
        <fullName evidence="2">Uncharacterized protein LOC113862349</fullName>
    </submittedName>
</protein>
<sequence>MLVTSSTTRKHHNLEKVQFLGHVILKEGIVVDPSKVEDVLKWESPKAVTEIKSFLGLAGYYRHFIEGFSKIATPLTRLTRKDQPFEWNQKCEDAFQKLKVRLTSAPILILSDP</sequence>
<dbReference type="InterPro" id="IPR043502">
    <property type="entry name" value="DNA/RNA_pol_sf"/>
</dbReference>
<dbReference type="PANTHER" id="PTHR33064">
    <property type="entry name" value="POL PROTEIN"/>
    <property type="match status" value="1"/>
</dbReference>
<dbReference type="RefSeq" id="XP_027351238.1">
    <property type="nucleotide sequence ID" value="XM_027495437.1"/>
</dbReference>
<reference evidence="2" key="2">
    <citation type="submission" date="2025-08" db="UniProtKB">
        <authorList>
            <consortium name="RefSeq"/>
        </authorList>
    </citation>
    <scope>IDENTIFICATION</scope>
    <source>
        <tissue evidence="2">Young leaves</tissue>
    </source>
</reference>
<keyword evidence="1" id="KW-1185">Reference proteome</keyword>
<dbReference type="FunFam" id="3.30.70.270:FF:000020">
    <property type="entry name" value="Transposon Tf2-6 polyprotein-like Protein"/>
    <property type="match status" value="1"/>
</dbReference>
<dbReference type="PANTHER" id="PTHR33064:SF37">
    <property type="entry name" value="RIBONUCLEASE H"/>
    <property type="match status" value="1"/>
</dbReference>
<dbReference type="SUPFAM" id="SSF56672">
    <property type="entry name" value="DNA/RNA polymerases"/>
    <property type="match status" value="1"/>
</dbReference>
<organism evidence="1 2">
    <name type="scientific">Abrus precatorius</name>
    <name type="common">Indian licorice</name>
    <name type="synonym">Glycine abrus</name>
    <dbReference type="NCBI Taxonomy" id="3816"/>
    <lineage>
        <taxon>Eukaryota</taxon>
        <taxon>Viridiplantae</taxon>
        <taxon>Streptophyta</taxon>
        <taxon>Embryophyta</taxon>
        <taxon>Tracheophyta</taxon>
        <taxon>Spermatophyta</taxon>
        <taxon>Magnoliopsida</taxon>
        <taxon>eudicotyledons</taxon>
        <taxon>Gunneridae</taxon>
        <taxon>Pentapetalae</taxon>
        <taxon>rosids</taxon>
        <taxon>fabids</taxon>
        <taxon>Fabales</taxon>
        <taxon>Fabaceae</taxon>
        <taxon>Papilionoideae</taxon>
        <taxon>50 kb inversion clade</taxon>
        <taxon>NPAAA clade</taxon>
        <taxon>indigoferoid/millettioid clade</taxon>
        <taxon>Abreae</taxon>
        <taxon>Abrus</taxon>
    </lineage>
</organism>
<dbReference type="InterPro" id="IPR043128">
    <property type="entry name" value="Rev_trsase/Diguanyl_cyclase"/>
</dbReference>
<name>A0A8B8L796_ABRPR</name>
<dbReference type="AlphaFoldDB" id="A0A8B8L796"/>
<accession>A0A8B8L796</accession>
<evidence type="ECO:0000313" key="2">
    <source>
        <dbReference type="RefSeq" id="XP_027351238.1"/>
    </source>
</evidence>
<dbReference type="OrthoDB" id="415724at2759"/>